<dbReference type="InterPro" id="IPR006597">
    <property type="entry name" value="Sel1-like"/>
</dbReference>
<dbReference type="Gene3D" id="1.25.40.10">
    <property type="entry name" value="Tetratricopeptide repeat domain"/>
    <property type="match status" value="1"/>
</dbReference>
<dbReference type="InterPro" id="IPR011990">
    <property type="entry name" value="TPR-like_helical_dom_sf"/>
</dbReference>
<organism evidence="1 2">
    <name type="scientific">Phoenicibacter congonensis</name>
    <dbReference type="NCBI Taxonomy" id="1944646"/>
    <lineage>
        <taxon>Bacteria</taxon>
        <taxon>Bacillati</taxon>
        <taxon>Actinomycetota</taxon>
        <taxon>Coriobacteriia</taxon>
        <taxon>Eggerthellales</taxon>
        <taxon>Eggerthellaceae</taxon>
        <taxon>Phoenicibacter</taxon>
    </lineage>
</organism>
<protein>
    <recommendedName>
        <fullName evidence="3">Sel1 repeat family protein</fullName>
    </recommendedName>
</protein>
<accession>A0AA43RG26</accession>
<evidence type="ECO:0000313" key="1">
    <source>
        <dbReference type="EMBL" id="MDO4841075.1"/>
    </source>
</evidence>
<reference evidence="1" key="1">
    <citation type="submission" date="2023-07" db="EMBL/GenBank/DDBJ databases">
        <title>Between Cages and Wild: Unraveling the Impact of Captivity on Animal Microbiomes and Antimicrobial Resistance.</title>
        <authorList>
            <person name="Schmartz G.P."/>
            <person name="Rehner J."/>
            <person name="Schuff M.J."/>
            <person name="Becker S.L."/>
            <person name="Kravczyk M."/>
            <person name="Gurevich A."/>
            <person name="Francke R."/>
            <person name="Mueller R."/>
            <person name="Keller V."/>
            <person name="Keller A."/>
        </authorList>
    </citation>
    <scope>NUCLEOTIDE SEQUENCE</scope>
    <source>
        <strain evidence="1">S12M_St_49</strain>
    </source>
</reference>
<keyword evidence="2" id="KW-1185">Reference proteome</keyword>
<proteinExistence type="predicted"/>
<sequence>MTKWVFQNKLSQRERERIDSTCAFQPTKELALTTGLPEIAISQAVYDMVSDRYIGRDYVDVYPRGFAMPGETWAGPNLALKYAKQYVTEALGYIEPKDKDLRIACIKSAELLLLHSVFFSEWEGSAESWRLLGVIYLRNWAFGDYWLLDDEYEFLPSYPKLLKLDYPQRAFHCFKKASELGDVESLNYLGECYLNGYGCDQDLRFANDCIWQAYSQVKEATVRGVGLTTLNIAKCCVLGFGCVVDFAAAKEFFDKASQSLSLALDLGEDTLERYLVEAQKGLERMKQELGFEPFGFRHGFRKRRYCD</sequence>
<gene>
    <name evidence="1" type="ORF">Q3982_00150</name>
</gene>
<dbReference type="Pfam" id="PF08238">
    <property type="entry name" value="Sel1"/>
    <property type="match status" value="3"/>
</dbReference>
<evidence type="ECO:0000313" key="2">
    <source>
        <dbReference type="Proteomes" id="UP001168575"/>
    </source>
</evidence>
<dbReference type="EMBL" id="JAUMVS010000001">
    <property type="protein sequence ID" value="MDO4841075.1"/>
    <property type="molecule type" value="Genomic_DNA"/>
</dbReference>
<name>A0AA43RG26_9ACTN</name>
<dbReference type="Proteomes" id="UP001168575">
    <property type="component" value="Unassembled WGS sequence"/>
</dbReference>
<dbReference type="AlphaFoldDB" id="A0AA43RG26"/>
<evidence type="ECO:0008006" key="3">
    <source>
        <dbReference type="Google" id="ProtNLM"/>
    </source>
</evidence>
<comment type="caution">
    <text evidence="1">The sequence shown here is derived from an EMBL/GenBank/DDBJ whole genome shotgun (WGS) entry which is preliminary data.</text>
</comment>
<dbReference type="SUPFAM" id="SSF81901">
    <property type="entry name" value="HCP-like"/>
    <property type="match status" value="1"/>
</dbReference>